<evidence type="ECO:0000313" key="3">
    <source>
        <dbReference type="EMBL" id="GGS33018.1"/>
    </source>
</evidence>
<reference evidence="3" key="1">
    <citation type="journal article" date="2014" name="Int. J. Syst. Evol. Microbiol.">
        <title>Complete genome sequence of Corynebacterium casei LMG S-19264T (=DSM 44701T), isolated from a smear-ripened cheese.</title>
        <authorList>
            <consortium name="US DOE Joint Genome Institute (JGI-PGF)"/>
            <person name="Walter F."/>
            <person name="Albersmeier A."/>
            <person name="Kalinowski J."/>
            <person name="Ruckert C."/>
        </authorList>
    </citation>
    <scope>NUCLEOTIDE SEQUENCE</scope>
    <source>
        <strain evidence="3">JCM 4234</strain>
    </source>
</reference>
<dbReference type="Proteomes" id="UP000653493">
    <property type="component" value="Unassembled WGS sequence"/>
</dbReference>
<comment type="caution">
    <text evidence="3">The sequence shown here is derived from an EMBL/GenBank/DDBJ whole genome shotgun (WGS) entry which is preliminary data.</text>
</comment>
<evidence type="ECO:0000256" key="1">
    <source>
        <dbReference type="SAM" id="MobiDB-lite"/>
    </source>
</evidence>
<evidence type="ECO:0000313" key="4">
    <source>
        <dbReference type="Proteomes" id="UP000653493"/>
    </source>
</evidence>
<evidence type="ECO:0000256" key="2">
    <source>
        <dbReference type="SAM" id="Phobius"/>
    </source>
</evidence>
<organism evidence="3 4">
    <name type="scientific">Streptomyces griseoviridis</name>
    <dbReference type="NCBI Taxonomy" id="45398"/>
    <lineage>
        <taxon>Bacteria</taxon>
        <taxon>Bacillati</taxon>
        <taxon>Actinomycetota</taxon>
        <taxon>Actinomycetes</taxon>
        <taxon>Kitasatosporales</taxon>
        <taxon>Streptomycetaceae</taxon>
        <taxon>Streptomyces</taxon>
    </lineage>
</organism>
<accession>A0A918GFL3</accession>
<keyword evidence="2" id="KW-0812">Transmembrane</keyword>
<gene>
    <name evidence="3" type="ORF">GCM10010238_22900</name>
</gene>
<sequence length="54" mass="5877">MTNRRTSPYPVRHPARPGHRPPVGRSVRAGMLLAALAGLAWAGGMVWTVVGWTR</sequence>
<feature type="region of interest" description="Disordered" evidence="1">
    <location>
        <begin position="1"/>
        <end position="23"/>
    </location>
</feature>
<protein>
    <submittedName>
        <fullName evidence="3">Uncharacterized protein</fullName>
    </submittedName>
</protein>
<feature type="transmembrane region" description="Helical" evidence="2">
    <location>
        <begin position="29"/>
        <end position="50"/>
    </location>
</feature>
<keyword evidence="2" id="KW-0472">Membrane</keyword>
<name>A0A918GFL3_STRGD</name>
<dbReference type="NCBIfam" id="NF046122">
    <property type="entry name" value="morpho_MmpA"/>
    <property type="match status" value="1"/>
</dbReference>
<reference evidence="3" key="2">
    <citation type="submission" date="2020-09" db="EMBL/GenBank/DDBJ databases">
        <authorList>
            <person name="Sun Q."/>
            <person name="Ohkuma M."/>
        </authorList>
    </citation>
    <scope>NUCLEOTIDE SEQUENCE</scope>
    <source>
        <strain evidence="3">JCM 4234</strain>
    </source>
</reference>
<dbReference type="EMBL" id="BMSL01000004">
    <property type="protein sequence ID" value="GGS33018.1"/>
    <property type="molecule type" value="Genomic_DNA"/>
</dbReference>
<keyword evidence="4" id="KW-1185">Reference proteome</keyword>
<proteinExistence type="predicted"/>
<keyword evidence="2" id="KW-1133">Transmembrane helix</keyword>
<dbReference type="InterPro" id="IPR059130">
    <property type="entry name" value="MmpA_put"/>
</dbReference>
<dbReference type="AlphaFoldDB" id="A0A918GFL3"/>